<dbReference type="Proteomes" id="UP000603641">
    <property type="component" value="Unassembled WGS sequence"/>
</dbReference>
<name>A0ABR8SIR9_9BACL</name>
<feature type="domain" description="Uncharacterized protein YyaB-like PH" evidence="2">
    <location>
        <begin position="62"/>
        <end position="134"/>
    </location>
</feature>
<accession>A0ABR8SIR9</accession>
<dbReference type="Pfam" id="PF06713">
    <property type="entry name" value="bPH_4"/>
    <property type="match status" value="1"/>
</dbReference>
<proteinExistence type="predicted"/>
<feature type="transmembrane region" description="Helical" evidence="1">
    <location>
        <begin position="38"/>
        <end position="66"/>
    </location>
</feature>
<dbReference type="InterPro" id="IPR009589">
    <property type="entry name" value="PH_YyaB-like"/>
</dbReference>
<dbReference type="RefSeq" id="WP_191752785.1">
    <property type="nucleotide sequence ID" value="NZ_JACSQM010000002.1"/>
</dbReference>
<keyword evidence="1" id="KW-1133">Transmembrane helix</keyword>
<keyword evidence="1" id="KW-0812">Transmembrane</keyword>
<keyword evidence="4" id="KW-1185">Reference proteome</keyword>
<evidence type="ECO:0000256" key="1">
    <source>
        <dbReference type="SAM" id="Phobius"/>
    </source>
</evidence>
<keyword evidence="1" id="KW-0472">Membrane</keyword>
<comment type="caution">
    <text evidence="3">The sequence shown here is derived from an EMBL/GenBank/DDBJ whole genome shotgun (WGS) entry which is preliminary data.</text>
</comment>
<organism evidence="3 4">
    <name type="scientific">Fictibacillus norfolkensis</name>
    <dbReference type="NCBI Taxonomy" id="2762233"/>
    <lineage>
        <taxon>Bacteria</taxon>
        <taxon>Bacillati</taxon>
        <taxon>Bacillota</taxon>
        <taxon>Bacilli</taxon>
        <taxon>Bacillales</taxon>
        <taxon>Fictibacillaceae</taxon>
        <taxon>Fictibacillus</taxon>
    </lineage>
</organism>
<reference evidence="3 4" key="1">
    <citation type="submission" date="2020-08" db="EMBL/GenBank/DDBJ databases">
        <title>A Genomic Blueprint of the Chicken Gut Microbiome.</title>
        <authorList>
            <person name="Gilroy R."/>
            <person name="Ravi A."/>
            <person name="Getino M."/>
            <person name="Pursley I."/>
            <person name="Horton D.L."/>
            <person name="Alikhan N.-F."/>
            <person name="Baker D."/>
            <person name="Gharbi K."/>
            <person name="Hall N."/>
            <person name="Watson M."/>
            <person name="Adriaenssens E.M."/>
            <person name="Foster-Nyarko E."/>
            <person name="Jarju S."/>
            <person name="Secka A."/>
            <person name="Antonio M."/>
            <person name="Oren A."/>
            <person name="Chaudhuri R."/>
            <person name="La Ragione R.M."/>
            <person name="Hildebrand F."/>
            <person name="Pallen M.J."/>
        </authorList>
    </citation>
    <scope>NUCLEOTIDE SEQUENCE [LARGE SCALE GENOMIC DNA]</scope>
    <source>
        <strain evidence="3 4">Sa2CUA10</strain>
    </source>
</reference>
<evidence type="ECO:0000259" key="2">
    <source>
        <dbReference type="Pfam" id="PF06713"/>
    </source>
</evidence>
<feature type="transmembrane region" description="Helical" evidence="1">
    <location>
        <begin position="12"/>
        <end position="32"/>
    </location>
</feature>
<evidence type="ECO:0000313" key="3">
    <source>
        <dbReference type="EMBL" id="MBD7963372.1"/>
    </source>
</evidence>
<evidence type="ECO:0000313" key="4">
    <source>
        <dbReference type="Proteomes" id="UP000603641"/>
    </source>
</evidence>
<sequence>MMKFPSKKDWWLCLLLWGAIGYGAYISTYALLTEKADLLGILITVVINLTLIAFISWLWFTTYYVLGEKELIIRSGPIKKRIPYREISSAHKTLNPLSSPALSLKRINITYQFGMALISPKNRDEFLQKLSERCPNATIKYD</sequence>
<protein>
    <submittedName>
        <fullName evidence="3">PH domain-containing protein</fullName>
    </submittedName>
</protein>
<gene>
    <name evidence="3" type="ORF">H9648_04820</name>
</gene>
<dbReference type="EMBL" id="JACSQM010000002">
    <property type="protein sequence ID" value="MBD7963372.1"/>
    <property type="molecule type" value="Genomic_DNA"/>
</dbReference>